<dbReference type="PANTHER" id="PTHR21724:SF109">
    <property type="entry name" value="SHKT DOMAIN-CONTAINING PROTEIN"/>
    <property type="match status" value="1"/>
</dbReference>
<evidence type="ECO:0000259" key="3">
    <source>
        <dbReference type="PROSITE" id="PS51670"/>
    </source>
</evidence>
<evidence type="ECO:0000256" key="1">
    <source>
        <dbReference type="PROSITE-ProRule" id="PRU01005"/>
    </source>
</evidence>
<dbReference type="InterPro" id="IPR003582">
    <property type="entry name" value="ShKT_dom"/>
</dbReference>
<dbReference type="AlphaFoldDB" id="A0A914XA70"/>
<comment type="caution">
    <text evidence="1">Lacks conserved residue(s) required for the propagation of feature annotation.</text>
</comment>
<feature type="chain" id="PRO_5037180168" evidence="2">
    <location>
        <begin position="22"/>
        <end position="156"/>
    </location>
</feature>
<feature type="domain" description="ShKT" evidence="3">
    <location>
        <begin position="80"/>
        <end position="114"/>
    </location>
</feature>
<dbReference type="Pfam" id="PF01549">
    <property type="entry name" value="ShK"/>
    <property type="match status" value="2"/>
</dbReference>
<keyword evidence="2" id="KW-0732">Signal</keyword>
<reference evidence="5" key="1">
    <citation type="submission" date="2022-11" db="UniProtKB">
        <authorList>
            <consortium name="WormBaseParasite"/>
        </authorList>
    </citation>
    <scope>IDENTIFICATION</scope>
</reference>
<keyword evidence="4" id="KW-1185">Reference proteome</keyword>
<dbReference type="SMART" id="SM00254">
    <property type="entry name" value="ShKT"/>
    <property type="match status" value="2"/>
</dbReference>
<protein>
    <submittedName>
        <fullName evidence="5">ShKT domain-containing protein</fullName>
    </submittedName>
</protein>
<dbReference type="Proteomes" id="UP000887566">
    <property type="component" value="Unplaced"/>
</dbReference>
<sequence>MNAFATFSGLILVCLARELTAICPADRTYFGPCIVDGASLRCPPEDYCSVNSDGASGDCCSGAVPIGTPTPTTATAAPTCVDLLSDCAKNVAQCTINSYRVFMTTNCPKTCNRCGVTGCTDANTLCTQWAAQGFCEHSFYTVAQKQEYCRATCGYC</sequence>
<accession>A0A914XA70</accession>
<evidence type="ECO:0000313" key="5">
    <source>
        <dbReference type="WBParaSite" id="PSAMB.scaffold747size42120.g8384.t1"/>
    </source>
</evidence>
<name>A0A914XA70_9BILA</name>
<evidence type="ECO:0000313" key="4">
    <source>
        <dbReference type="Proteomes" id="UP000887566"/>
    </source>
</evidence>
<dbReference type="WBParaSite" id="PSAMB.scaffold747size42120.g8384.t1">
    <property type="protein sequence ID" value="PSAMB.scaffold747size42120.g8384.t1"/>
    <property type="gene ID" value="PSAMB.scaffold747size42120.g8384"/>
</dbReference>
<keyword evidence="1" id="KW-1015">Disulfide bond</keyword>
<dbReference type="PANTHER" id="PTHR21724">
    <property type="entry name" value="SHKT DOMAIN-CONTAINING PROTEIN"/>
    <property type="match status" value="1"/>
</dbReference>
<dbReference type="PROSITE" id="PS51670">
    <property type="entry name" value="SHKT"/>
    <property type="match status" value="2"/>
</dbReference>
<proteinExistence type="predicted"/>
<evidence type="ECO:0000256" key="2">
    <source>
        <dbReference type="SAM" id="SignalP"/>
    </source>
</evidence>
<organism evidence="4 5">
    <name type="scientific">Plectus sambesii</name>
    <dbReference type="NCBI Taxonomy" id="2011161"/>
    <lineage>
        <taxon>Eukaryota</taxon>
        <taxon>Metazoa</taxon>
        <taxon>Ecdysozoa</taxon>
        <taxon>Nematoda</taxon>
        <taxon>Chromadorea</taxon>
        <taxon>Plectida</taxon>
        <taxon>Plectina</taxon>
        <taxon>Plectoidea</taxon>
        <taxon>Plectidae</taxon>
        <taxon>Plectus</taxon>
    </lineage>
</organism>
<dbReference type="Gene3D" id="1.10.10.1940">
    <property type="match status" value="2"/>
</dbReference>
<feature type="disulfide bond" evidence="1">
    <location>
        <begin position="80"/>
        <end position="114"/>
    </location>
</feature>
<feature type="signal peptide" evidence="2">
    <location>
        <begin position="1"/>
        <end position="21"/>
    </location>
</feature>
<feature type="domain" description="ShKT" evidence="3">
    <location>
        <begin position="119"/>
        <end position="156"/>
    </location>
</feature>